<evidence type="ECO:0000313" key="6">
    <source>
        <dbReference type="EMBL" id="NBE53073.1"/>
    </source>
</evidence>
<accession>A0A964UPJ9</accession>
<name>A0A964UPJ9_9ACTN</name>
<protein>
    <recommendedName>
        <fullName evidence="5">Low molecular weight antigen MTB12-like C-terminal domain-containing protein</fullName>
    </recommendedName>
</protein>
<reference evidence="6" key="1">
    <citation type="submission" date="2020-01" db="EMBL/GenBank/DDBJ databases">
        <title>Whole-genome analyses of novel actinobacteria.</title>
        <authorList>
            <person name="Sahin N."/>
        </authorList>
    </citation>
    <scope>NUCLEOTIDE SEQUENCE</scope>
    <source>
        <strain evidence="6">YC537</strain>
    </source>
</reference>
<feature type="compositionally biased region" description="Low complexity" evidence="3">
    <location>
        <begin position="38"/>
        <end position="49"/>
    </location>
</feature>
<evidence type="ECO:0000256" key="3">
    <source>
        <dbReference type="SAM" id="MobiDB-lite"/>
    </source>
</evidence>
<evidence type="ECO:0000313" key="7">
    <source>
        <dbReference type="Proteomes" id="UP000598297"/>
    </source>
</evidence>
<dbReference type="Pfam" id="PF26580">
    <property type="entry name" value="Mtb12_C"/>
    <property type="match status" value="1"/>
</dbReference>
<feature type="domain" description="Low molecular weight antigen MTB12-like C-terminal" evidence="5">
    <location>
        <begin position="59"/>
        <end position="167"/>
    </location>
</feature>
<dbReference type="EMBL" id="JAAAHS010000118">
    <property type="protein sequence ID" value="NBE53073.1"/>
    <property type="molecule type" value="Genomic_DNA"/>
</dbReference>
<sequence length="176" mass="18436">MVLGSSRRRQGGARIAAWAAAAVLMAGAAVTGCGDDNGSGSSMTSPSPSVQRTDRPADPAAAKHEVTENWERFFDPKVSLDDKEALLENGSEMREVLNSFSHDERGNQVTANVSAVKFTSATEADVRYTLALNGNPALRDAAGVSVEQDGTWKVSVRTLCALVQLSSGDANPVPGC</sequence>
<dbReference type="PROSITE" id="PS51257">
    <property type="entry name" value="PROKAR_LIPOPROTEIN"/>
    <property type="match status" value="1"/>
</dbReference>
<dbReference type="InterPro" id="IPR058644">
    <property type="entry name" value="Mtb12-like_C"/>
</dbReference>
<dbReference type="OrthoDB" id="4548368at2"/>
<proteinExistence type="inferred from homology"/>
<feature type="region of interest" description="Disordered" evidence="3">
    <location>
        <begin position="36"/>
        <end position="62"/>
    </location>
</feature>
<evidence type="ECO:0000256" key="2">
    <source>
        <dbReference type="ARBA" id="ARBA00093774"/>
    </source>
</evidence>
<dbReference type="Proteomes" id="UP000598297">
    <property type="component" value="Unassembled WGS sequence"/>
</dbReference>
<feature type="compositionally biased region" description="Basic and acidic residues" evidence="3">
    <location>
        <begin position="52"/>
        <end position="62"/>
    </location>
</feature>
<gene>
    <name evidence="6" type="ORF">GUY60_16920</name>
</gene>
<keyword evidence="7" id="KW-1185">Reference proteome</keyword>
<evidence type="ECO:0000256" key="4">
    <source>
        <dbReference type="SAM" id="SignalP"/>
    </source>
</evidence>
<comment type="caution">
    <text evidence="6">The sequence shown here is derived from an EMBL/GenBank/DDBJ whole genome shotgun (WGS) entry which is preliminary data.</text>
</comment>
<dbReference type="AlphaFoldDB" id="A0A964UPJ9"/>
<evidence type="ECO:0000259" key="5">
    <source>
        <dbReference type="Pfam" id="PF26580"/>
    </source>
</evidence>
<evidence type="ECO:0000256" key="1">
    <source>
        <dbReference type="ARBA" id="ARBA00022729"/>
    </source>
</evidence>
<keyword evidence="1 4" id="KW-0732">Signal</keyword>
<dbReference type="RefSeq" id="WP_161698652.1">
    <property type="nucleotide sequence ID" value="NZ_JAAAHS010000118.1"/>
</dbReference>
<comment type="similarity">
    <text evidence="2">Belongs to the MTB12 family.</text>
</comment>
<organism evidence="6 7">
    <name type="scientific">Streptomyces boluensis</name>
    <dbReference type="NCBI Taxonomy" id="1775135"/>
    <lineage>
        <taxon>Bacteria</taxon>
        <taxon>Bacillati</taxon>
        <taxon>Actinomycetota</taxon>
        <taxon>Actinomycetes</taxon>
        <taxon>Kitasatosporales</taxon>
        <taxon>Streptomycetaceae</taxon>
        <taxon>Streptomyces</taxon>
    </lineage>
</organism>
<feature type="signal peptide" evidence="4">
    <location>
        <begin position="1"/>
        <end position="28"/>
    </location>
</feature>
<feature type="chain" id="PRO_5038090728" description="Low molecular weight antigen MTB12-like C-terminal domain-containing protein" evidence="4">
    <location>
        <begin position="29"/>
        <end position="176"/>
    </location>
</feature>